<name>M5DPF5_9GAMM</name>
<dbReference type="EMBL" id="HF680312">
    <property type="protein sequence ID" value="CCU71368.1"/>
    <property type="molecule type" value="Genomic_DNA"/>
</dbReference>
<protein>
    <submittedName>
        <fullName evidence="1">Uncharacterized protein</fullName>
    </submittedName>
</protein>
<dbReference type="HOGENOM" id="CLU_2829838_0_0_6"/>
<dbReference type="AlphaFoldDB" id="M5DPF5"/>
<gene>
    <name evidence="1" type="ORF">TOL_0932</name>
</gene>
<proteinExistence type="predicted"/>
<dbReference type="KEGG" id="tol:TOL_0932"/>
<evidence type="ECO:0000313" key="1">
    <source>
        <dbReference type="EMBL" id="CCU71368.1"/>
    </source>
</evidence>
<sequence>MRKTSAEIAEARNMSNTHNLGTELSCREQNRAYITHCYPVLRIPAAMPAIVTIKARSTWLLTISAA</sequence>
<evidence type="ECO:0000313" key="2">
    <source>
        <dbReference type="Proteomes" id="UP000011866"/>
    </source>
</evidence>
<keyword evidence="2" id="KW-1185">Reference proteome</keyword>
<dbReference type="Proteomes" id="UP000011866">
    <property type="component" value="Chromosome"/>
</dbReference>
<reference evidence="1 2" key="1">
    <citation type="journal article" date="2013" name="Genome Announc.">
        <title>Genome Sequence of Thalassolituus oleivorans MIL-1 (DSM 14913T).</title>
        <authorList>
            <person name="Golyshin P.N."/>
            <person name="Werner J."/>
            <person name="Chernikova T.N."/>
            <person name="Tran H."/>
            <person name="Ferrer M."/>
            <person name="Yakimov M.M."/>
            <person name="Teeling H."/>
            <person name="Golyshina O.V."/>
        </authorList>
    </citation>
    <scope>NUCLEOTIDE SEQUENCE [LARGE SCALE GENOMIC DNA]</scope>
    <source>
        <strain evidence="1 2">MIL-1</strain>
    </source>
</reference>
<organism evidence="1 2">
    <name type="scientific">Thalassolituus oleivorans MIL-1</name>
    <dbReference type="NCBI Taxonomy" id="1298593"/>
    <lineage>
        <taxon>Bacteria</taxon>
        <taxon>Pseudomonadati</taxon>
        <taxon>Pseudomonadota</taxon>
        <taxon>Gammaproteobacteria</taxon>
        <taxon>Oceanospirillales</taxon>
        <taxon>Oceanospirillaceae</taxon>
        <taxon>Thalassolituus</taxon>
    </lineage>
</organism>
<accession>M5DPF5</accession>